<reference evidence="3 4" key="1">
    <citation type="journal article" date="2014" name="Genome Biol.">
        <title>Transcriptome and methylome profiling reveals relics of genome dominance in the mesopolyploid Brassica oleracea.</title>
        <authorList>
            <person name="Parkin I.A."/>
            <person name="Koh C."/>
            <person name="Tang H."/>
            <person name="Robinson S.J."/>
            <person name="Kagale S."/>
            <person name="Clarke W.E."/>
            <person name="Town C.D."/>
            <person name="Nixon J."/>
            <person name="Krishnakumar V."/>
            <person name="Bidwell S.L."/>
            <person name="Denoeud F."/>
            <person name="Belcram H."/>
            <person name="Links M.G."/>
            <person name="Just J."/>
            <person name="Clarke C."/>
            <person name="Bender T."/>
            <person name="Huebert T."/>
            <person name="Mason A.S."/>
            <person name="Pires J.C."/>
            <person name="Barker G."/>
            <person name="Moore J."/>
            <person name="Walley P.G."/>
            <person name="Manoli S."/>
            <person name="Batley J."/>
            <person name="Edwards D."/>
            <person name="Nelson M.N."/>
            <person name="Wang X."/>
            <person name="Paterson A.H."/>
            <person name="King G."/>
            <person name="Bancroft I."/>
            <person name="Chalhoub B."/>
            <person name="Sharpe A.G."/>
        </authorList>
    </citation>
    <scope>NUCLEOTIDE SEQUENCE</scope>
    <source>
        <strain evidence="3 4">cv. TO1000</strain>
    </source>
</reference>
<evidence type="ECO:0000256" key="1">
    <source>
        <dbReference type="SAM" id="MobiDB-lite"/>
    </source>
</evidence>
<dbReference type="Gene3D" id="3.40.50.410">
    <property type="entry name" value="von Willebrand factor, type A domain"/>
    <property type="match status" value="1"/>
</dbReference>
<dbReference type="eggNOG" id="KOG1075">
    <property type="taxonomic scope" value="Eukaryota"/>
</dbReference>
<dbReference type="STRING" id="109376.A0A0D3ABQ4"/>
<feature type="region of interest" description="Disordered" evidence="1">
    <location>
        <begin position="90"/>
        <end position="132"/>
    </location>
</feature>
<dbReference type="Proteomes" id="UP000032141">
    <property type="component" value="Chromosome C1"/>
</dbReference>
<sequence>MCFSEYKKVCFAPLQTIFYISQPDDLHLQHLLEAQAEAVNLLCGAKTQSNSENTVENLTKAGKGVRVFTTPTSDFNFKELGSPVEFPTTELAPAEKQQSSTLGVELKDPSASDKMKSASQHPSGNPPVITTKDNDTWCTRAKGAKYLKKWNDSFILPSGEACIKIPNSVIERNKRSWDCFVIGQFYTDPPSQGTIHNIVNGTWNKQYRDIIISKLEGNAFLFRIPNVSSRNRVITQVLWQIEGKTMFVAKWEPGVIPAKPELKSAPIWLELTHVPYQFFNEKSLECIASLVGYPKFIHPATANKTNLKSQSLWMPPVCAHCKGIGHNVKGCSKFPKTCATCKSESHTTGLIDH</sequence>
<feature type="compositionally biased region" description="Basic and acidic residues" evidence="1">
    <location>
        <begin position="105"/>
        <end position="116"/>
    </location>
</feature>
<dbReference type="PANTHER" id="PTHR31286">
    <property type="entry name" value="GLYCINE-RICH CELL WALL STRUCTURAL PROTEIN 1.8-LIKE"/>
    <property type="match status" value="1"/>
</dbReference>
<dbReference type="InterPro" id="IPR040256">
    <property type="entry name" value="At4g02000-like"/>
</dbReference>
<evidence type="ECO:0000259" key="2">
    <source>
        <dbReference type="Pfam" id="PF14111"/>
    </source>
</evidence>
<evidence type="ECO:0000313" key="3">
    <source>
        <dbReference type="EnsemblPlants" id="Bo1g105650.1"/>
    </source>
</evidence>
<dbReference type="InterPro" id="IPR025558">
    <property type="entry name" value="DUF4283"/>
</dbReference>
<keyword evidence="4" id="KW-1185">Reference proteome</keyword>
<evidence type="ECO:0000313" key="4">
    <source>
        <dbReference type="Proteomes" id="UP000032141"/>
    </source>
</evidence>
<organism evidence="3 4">
    <name type="scientific">Brassica oleracea var. oleracea</name>
    <dbReference type="NCBI Taxonomy" id="109376"/>
    <lineage>
        <taxon>Eukaryota</taxon>
        <taxon>Viridiplantae</taxon>
        <taxon>Streptophyta</taxon>
        <taxon>Embryophyta</taxon>
        <taxon>Tracheophyta</taxon>
        <taxon>Spermatophyta</taxon>
        <taxon>Magnoliopsida</taxon>
        <taxon>eudicotyledons</taxon>
        <taxon>Gunneridae</taxon>
        <taxon>Pentapetalae</taxon>
        <taxon>rosids</taxon>
        <taxon>malvids</taxon>
        <taxon>Brassicales</taxon>
        <taxon>Brassicaceae</taxon>
        <taxon>Brassiceae</taxon>
        <taxon>Brassica</taxon>
    </lineage>
</organism>
<dbReference type="eggNOG" id="KOG2884">
    <property type="taxonomic scope" value="Eukaryota"/>
</dbReference>
<protein>
    <recommendedName>
        <fullName evidence="2">DUF4283 domain-containing protein</fullName>
    </recommendedName>
</protein>
<dbReference type="PANTHER" id="PTHR31286:SF55">
    <property type="entry name" value="DUF4283 DOMAIN-CONTAINING PROTEIN"/>
    <property type="match status" value="1"/>
</dbReference>
<reference evidence="3" key="2">
    <citation type="submission" date="2015-03" db="UniProtKB">
        <authorList>
            <consortium name="EnsemblPlants"/>
        </authorList>
    </citation>
    <scope>IDENTIFICATION</scope>
</reference>
<dbReference type="Gramene" id="Bo1g105650.1">
    <property type="protein sequence ID" value="Bo1g105650.1"/>
    <property type="gene ID" value="Bo1g105650"/>
</dbReference>
<dbReference type="InterPro" id="IPR036465">
    <property type="entry name" value="vWFA_dom_sf"/>
</dbReference>
<name>A0A0D3ABQ4_BRAOL</name>
<accession>A0A0D3ABQ4</accession>
<dbReference type="AlphaFoldDB" id="A0A0D3ABQ4"/>
<dbReference type="EnsemblPlants" id="Bo1g105650.1">
    <property type="protein sequence ID" value="Bo1g105650.1"/>
    <property type="gene ID" value="Bo1g105650"/>
</dbReference>
<dbReference type="Pfam" id="PF14111">
    <property type="entry name" value="DUF4283"/>
    <property type="match status" value="1"/>
</dbReference>
<proteinExistence type="predicted"/>
<dbReference type="HOGENOM" id="CLU_786083_0_0_1"/>
<feature type="domain" description="DUF4283" evidence="2">
    <location>
        <begin position="174"/>
        <end position="258"/>
    </location>
</feature>